<evidence type="ECO:0000256" key="7">
    <source>
        <dbReference type="ARBA" id="ARBA00023128"/>
    </source>
</evidence>
<sequence>MAPSTSTASVTSTQQKRLRQFTVLGLSKGRVSPTSLEMMQLNLPESSSLGTSNKNVTRVPLLDRRQLLLQSATAIAAASILPSAAWAGVAELDKSTGSLYSPKKEMLTGGSTAARGIQLQAANIDQRLSPGKQIQNVYETRFIAYLSRFLLNFDDAANAWWEKNTEEAVAEKDFTKLQFKFAEFAESVEIGLADYFVGPYGSYSSLSAMKAGISAKQQAKSRRYPDDEDEGIMTGSAILNRLFRLPCFGTDKQQMTSPDRDQIVKQGVLNLYTLLKARYTSRTAKRQLAILFSFFSNPNIQPTAEIKSLLGEIDNATITKVEWIKPISKNEATSRTSSRRGGGYSILEPPSVTIEAPPALGSSYKCAKTVALLKPTSRVLRIKVLDGGQGYTSPPDVYISGSGVARQCVASAVIDREGHVEEVVVLDPGYGYGRRNGTPPTVVIALPKQAGKRFRPAVAKAEMEYEITGIGILENGNGYVATEPPKVTVSEPSEDPDWFVDTPELEMLEAEYGPTRAEVAEMMGPKGNVAYSLGGTMADRTTITPTEPIKVPMRRVWENPTELLPSAIRPELNSYGTYVIPSIAAVRTYDNIMDNPRFRAVDPLFGAIGTLPAQKTANELRSSEYVRLALSGAVCTVLVRTALNPLELIKTKLQLGNDEELIDFAQKSFVRGAMQSQPNQTSSPSASEMILEGKNDFDSVRDGEATTALMIKPAPTKDTTTIDVNNLPIKIGSKDLILSLIKLRGPGAIFQSADITFLASLVFGSLGFGATELFRRSFTMVFFVGEESDGLNTEVVLLLAATVATIITSAAAAPFELLRVRSMGLVEPKPWPDVMKDFLKEKLSIDKDRELQLKELKPQYIKPLWQGFGPTASRELAFAIPKFLAFDIIAKTITGAINSQLGPGALPIQVGVGGTGLAISAFSGAVAGIAGAIVSHPADLILTRLSAGQRSNDTDSEVDAKGSQKNNVDWKAVLKEILDKEGGATNLFVGLVPRVIFFFLVIGLQFFLYDYVKNLLQVGSDDLSLVLDVFYAVRQGLVDSSTS</sequence>
<evidence type="ECO:0000256" key="3">
    <source>
        <dbReference type="ARBA" id="ARBA00022448"/>
    </source>
</evidence>
<evidence type="ECO:0000256" key="5">
    <source>
        <dbReference type="ARBA" id="ARBA00022792"/>
    </source>
</evidence>
<name>A0A9K3PP88_9STRA</name>
<comment type="caution">
    <text evidence="10">The sequence shown here is derived from an EMBL/GenBank/DDBJ whole genome shotgun (WGS) entry which is preliminary data.</text>
</comment>
<keyword evidence="8 9" id="KW-0472">Membrane</keyword>
<proteinExistence type="inferred from homology"/>
<dbReference type="GO" id="GO:1990547">
    <property type="term" value="P:mitochondrial phosphate ion transmembrane transport"/>
    <property type="evidence" value="ECO:0007669"/>
    <property type="project" value="InterPro"/>
</dbReference>
<evidence type="ECO:0000313" key="11">
    <source>
        <dbReference type="Proteomes" id="UP000693970"/>
    </source>
</evidence>
<reference evidence="10" key="1">
    <citation type="journal article" date="2021" name="Sci. Rep.">
        <title>Diploid genomic architecture of Nitzschia inconspicua, an elite biomass production diatom.</title>
        <authorList>
            <person name="Oliver A."/>
            <person name="Podell S."/>
            <person name="Pinowska A."/>
            <person name="Traller J.C."/>
            <person name="Smith S.R."/>
            <person name="McClure R."/>
            <person name="Beliaev A."/>
            <person name="Bohutskyi P."/>
            <person name="Hill E.A."/>
            <person name="Rabines A."/>
            <person name="Zheng H."/>
            <person name="Allen L.Z."/>
            <person name="Kuo A."/>
            <person name="Grigoriev I.V."/>
            <person name="Allen A.E."/>
            <person name="Hazlebeck D."/>
            <person name="Allen E.E."/>
        </authorList>
    </citation>
    <scope>NUCLEOTIDE SEQUENCE</scope>
    <source>
        <strain evidence="10">Hildebrandi</strain>
    </source>
</reference>
<dbReference type="Pfam" id="PF00153">
    <property type="entry name" value="Mito_carr"/>
    <property type="match status" value="1"/>
</dbReference>
<keyword evidence="3" id="KW-0813">Transport</keyword>
<gene>
    <name evidence="10" type="ORF">IV203_004371</name>
</gene>
<reference evidence="10" key="2">
    <citation type="submission" date="2021-04" db="EMBL/GenBank/DDBJ databases">
        <authorList>
            <person name="Podell S."/>
        </authorList>
    </citation>
    <scope>NUCLEOTIDE SEQUENCE</scope>
    <source>
        <strain evidence="10">Hildebrandi</strain>
    </source>
</reference>
<evidence type="ECO:0000313" key="10">
    <source>
        <dbReference type="EMBL" id="KAG7355015.1"/>
    </source>
</evidence>
<dbReference type="Proteomes" id="UP000693970">
    <property type="component" value="Unassembled WGS sequence"/>
</dbReference>
<dbReference type="GO" id="GO:0005743">
    <property type="term" value="C:mitochondrial inner membrane"/>
    <property type="evidence" value="ECO:0007669"/>
    <property type="project" value="UniProtKB-SubCell"/>
</dbReference>
<evidence type="ECO:0000256" key="4">
    <source>
        <dbReference type="ARBA" id="ARBA00022737"/>
    </source>
</evidence>
<protein>
    <submittedName>
        <fullName evidence="10">Mitochondrial carrier protein</fullName>
    </submittedName>
</protein>
<keyword evidence="4" id="KW-0677">Repeat</keyword>
<dbReference type="OrthoDB" id="427452at2759"/>
<feature type="transmembrane region" description="Helical" evidence="9">
    <location>
        <begin position="987"/>
        <end position="1008"/>
    </location>
</feature>
<keyword evidence="8 9" id="KW-0812">Transmembrane</keyword>
<keyword evidence="7" id="KW-0496">Mitochondrion</keyword>
<dbReference type="InterPro" id="IPR044677">
    <property type="entry name" value="SLC25A3/Pic2/Mir1-like"/>
</dbReference>
<feature type="repeat" description="Solcar" evidence="8">
    <location>
        <begin position="915"/>
        <end position="1015"/>
    </location>
</feature>
<evidence type="ECO:0000256" key="9">
    <source>
        <dbReference type="SAM" id="Phobius"/>
    </source>
</evidence>
<keyword evidence="5" id="KW-0999">Mitochondrion inner membrane</keyword>
<keyword evidence="6 9" id="KW-1133">Transmembrane helix</keyword>
<feature type="transmembrane region" description="Helical" evidence="9">
    <location>
        <begin position="755"/>
        <end position="775"/>
    </location>
</feature>
<dbReference type="EMBL" id="JAGRRH010000016">
    <property type="protein sequence ID" value="KAG7355015.1"/>
    <property type="molecule type" value="Genomic_DNA"/>
</dbReference>
<dbReference type="InterPro" id="IPR018108">
    <property type="entry name" value="MCP_transmembrane"/>
</dbReference>
<evidence type="ECO:0000256" key="8">
    <source>
        <dbReference type="PROSITE-ProRule" id="PRU00282"/>
    </source>
</evidence>
<dbReference type="GO" id="GO:0005315">
    <property type="term" value="F:phosphate transmembrane transporter activity"/>
    <property type="evidence" value="ECO:0007669"/>
    <property type="project" value="InterPro"/>
</dbReference>
<dbReference type="PROSITE" id="PS50920">
    <property type="entry name" value="SOLCAR"/>
    <property type="match status" value="2"/>
</dbReference>
<evidence type="ECO:0000256" key="6">
    <source>
        <dbReference type="ARBA" id="ARBA00022989"/>
    </source>
</evidence>
<organism evidence="10 11">
    <name type="scientific">Nitzschia inconspicua</name>
    <dbReference type="NCBI Taxonomy" id="303405"/>
    <lineage>
        <taxon>Eukaryota</taxon>
        <taxon>Sar</taxon>
        <taxon>Stramenopiles</taxon>
        <taxon>Ochrophyta</taxon>
        <taxon>Bacillariophyta</taxon>
        <taxon>Bacillariophyceae</taxon>
        <taxon>Bacillariophycidae</taxon>
        <taxon>Bacillariales</taxon>
        <taxon>Bacillariaceae</taxon>
        <taxon>Nitzschia</taxon>
    </lineage>
</organism>
<feature type="repeat" description="Solcar" evidence="8">
    <location>
        <begin position="792"/>
        <end position="892"/>
    </location>
</feature>
<dbReference type="PANTHER" id="PTHR45671:SF12">
    <property type="entry name" value="MITOCHONDRIAL PHOSPHATE CARRIER PROTEIN"/>
    <property type="match status" value="1"/>
</dbReference>
<feature type="transmembrane region" description="Helical" evidence="9">
    <location>
        <begin position="795"/>
        <end position="815"/>
    </location>
</feature>
<keyword evidence="11" id="KW-1185">Reference proteome</keyword>
<dbReference type="PANTHER" id="PTHR45671">
    <property type="entry name" value="SOLUTE CARRIER FAMILY 25 (MITOCHONDRIAL CARRIER PHOSPHATE CARRIER), MEMBER 3, LIKE-RELATED-RELATED"/>
    <property type="match status" value="1"/>
</dbReference>
<accession>A0A9K3PP88</accession>
<comment type="similarity">
    <text evidence="2">Belongs to the mitochondrial carrier (TC 2.A.29) family.</text>
</comment>
<evidence type="ECO:0000256" key="2">
    <source>
        <dbReference type="ARBA" id="ARBA00006375"/>
    </source>
</evidence>
<evidence type="ECO:0000256" key="1">
    <source>
        <dbReference type="ARBA" id="ARBA00004448"/>
    </source>
</evidence>
<dbReference type="AlphaFoldDB" id="A0A9K3PP88"/>
<comment type="subcellular location">
    <subcellularLocation>
        <location evidence="1">Mitochondrion inner membrane</location>
        <topology evidence="1">Multi-pass membrane protein</topology>
    </subcellularLocation>
</comment>